<evidence type="ECO:0000313" key="2">
    <source>
        <dbReference type="EMBL" id="AZZ39256.1"/>
    </source>
</evidence>
<dbReference type="AlphaFoldDB" id="A0A3Q9UKJ4"/>
<evidence type="ECO:0000256" key="1">
    <source>
        <dbReference type="SAM" id="MobiDB-lite"/>
    </source>
</evidence>
<accession>A0A3Q9UKJ4</accession>
<dbReference type="EMBL" id="CP025570">
    <property type="protein sequence ID" value="AZZ39256.1"/>
    <property type="molecule type" value="Genomic_DNA"/>
</dbReference>
<organism evidence="2 3">
    <name type="scientific">Acidipropionibacterium jensenii</name>
    <dbReference type="NCBI Taxonomy" id="1749"/>
    <lineage>
        <taxon>Bacteria</taxon>
        <taxon>Bacillati</taxon>
        <taxon>Actinomycetota</taxon>
        <taxon>Actinomycetes</taxon>
        <taxon>Propionibacteriales</taxon>
        <taxon>Propionibacteriaceae</taxon>
        <taxon>Acidipropionibacterium</taxon>
    </lineage>
</organism>
<reference evidence="3" key="1">
    <citation type="submission" date="2017-12" db="EMBL/GenBank/DDBJ databases">
        <title>Whole genome sequencing of Acidipropionibacterium jensenii strains JS279 and JS280.</title>
        <authorList>
            <person name="Deptula P."/>
            <person name="Laine P."/>
            <person name="Smolander O.-P."/>
            <person name="Paulin L."/>
            <person name="Auvinen P."/>
            <person name="Varmanen P."/>
        </authorList>
    </citation>
    <scope>NUCLEOTIDE SEQUENCE [LARGE SCALE GENOMIC DNA]</scope>
    <source>
        <strain evidence="3">JS280</strain>
    </source>
</reference>
<gene>
    <name evidence="2" type="ORF">C0Z10_05280</name>
</gene>
<proteinExistence type="predicted"/>
<protein>
    <submittedName>
        <fullName evidence="2">Uncharacterized protein</fullName>
    </submittedName>
</protein>
<dbReference type="Proteomes" id="UP000285875">
    <property type="component" value="Chromosome"/>
</dbReference>
<name>A0A3Q9UKJ4_9ACTN</name>
<feature type="region of interest" description="Disordered" evidence="1">
    <location>
        <begin position="69"/>
        <end position="107"/>
    </location>
</feature>
<sequence>MAARARATGFSRLVEVLARPDRGLEFVFFLLPPERALPRLDDFLAELLRDRVGEDTRVAMPSRLAIRGVDPVSPRRSGAHWPATGRDPSAVSRGDQKWVQPPGCSQG</sequence>
<dbReference type="KEGG" id="aji:C0Z10_05280"/>
<evidence type="ECO:0000313" key="3">
    <source>
        <dbReference type="Proteomes" id="UP000285875"/>
    </source>
</evidence>